<comment type="caution">
    <text evidence="2">The sequence shown here is derived from an EMBL/GenBank/DDBJ whole genome shotgun (WGS) entry which is preliminary data.</text>
</comment>
<keyword evidence="1" id="KW-0812">Transmembrane</keyword>
<feature type="transmembrane region" description="Helical" evidence="1">
    <location>
        <begin position="57"/>
        <end position="79"/>
    </location>
</feature>
<evidence type="ECO:0000313" key="2">
    <source>
        <dbReference type="EMBL" id="NHN31916.1"/>
    </source>
</evidence>
<evidence type="ECO:0000313" key="3">
    <source>
        <dbReference type="Proteomes" id="UP001165962"/>
    </source>
</evidence>
<proteinExistence type="predicted"/>
<protein>
    <submittedName>
        <fullName evidence="2">Uncharacterized protein</fullName>
    </submittedName>
</protein>
<organism evidence="2 3">
    <name type="scientific">Paenibacillus agricola</name>
    <dbReference type="NCBI Taxonomy" id="2716264"/>
    <lineage>
        <taxon>Bacteria</taxon>
        <taxon>Bacillati</taxon>
        <taxon>Bacillota</taxon>
        <taxon>Bacilli</taxon>
        <taxon>Bacillales</taxon>
        <taxon>Paenibacillaceae</taxon>
        <taxon>Paenibacillus</taxon>
    </lineage>
</organism>
<evidence type="ECO:0000256" key="1">
    <source>
        <dbReference type="SAM" id="Phobius"/>
    </source>
</evidence>
<reference evidence="2" key="1">
    <citation type="submission" date="2020-03" db="EMBL/GenBank/DDBJ databases">
        <title>Draft sequencing of Paenibacilllus sp. S3N08.</title>
        <authorList>
            <person name="Kim D.-U."/>
        </authorList>
    </citation>
    <scope>NUCLEOTIDE SEQUENCE</scope>
    <source>
        <strain evidence="2">S3N08</strain>
    </source>
</reference>
<keyword evidence="1" id="KW-0472">Membrane</keyword>
<name>A0ABX0JDC3_9BACL</name>
<dbReference type="RefSeq" id="WP_166152194.1">
    <property type="nucleotide sequence ID" value="NZ_JAAOIW010000006.1"/>
</dbReference>
<keyword evidence="3" id="KW-1185">Reference proteome</keyword>
<dbReference type="EMBL" id="JAAOIW010000006">
    <property type="protein sequence ID" value="NHN31916.1"/>
    <property type="molecule type" value="Genomic_DNA"/>
</dbReference>
<gene>
    <name evidence="2" type="ORF">G9U52_18935</name>
</gene>
<feature type="transmembrane region" description="Helical" evidence="1">
    <location>
        <begin position="20"/>
        <end position="45"/>
    </location>
</feature>
<keyword evidence="1" id="KW-1133">Transmembrane helix</keyword>
<sequence length="98" mass="10543">MSNSKVLKWVTGGLELFLAIPVLGGFVVLGTSYLALVVMFALHIITLVLSSQNKEPIYGSVVGIVTSLLAWIPFVGWILHLTSGVLLMATAAQKPKEY</sequence>
<dbReference type="Proteomes" id="UP001165962">
    <property type="component" value="Unassembled WGS sequence"/>
</dbReference>
<accession>A0ABX0JDC3</accession>